<reference evidence="1" key="1">
    <citation type="journal article" date="2014" name="Int. J. Syst. Evol. Microbiol.">
        <title>Complete genome sequence of Corynebacterium casei LMG S-19264T (=DSM 44701T), isolated from a smear-ripened cheese.</title>
        <authorList>
            <consortium name="US DOE Joint Genome Institute (JGI-PGF)"/>
            <person name="Walter F."/>
            <person name="Albersmeier A."/>
            <person name="Kalinowski J."/>
            <person name="Ruckert C."/>
        </authorList>
    </citation>
    <scope>NUCLEOTIDE SEQUENCE</scope>
    <source>
        <strain evidence="1">KCTC 42249</strain>
    </source>
</reference>
<reference evidence="1" key="2">
    <citation type="submission" date="2020-09" db="EMBL/GenBank/DDBJ databases">
        <authorList>
            <person name="Sun Q."/>
            <person name="Kim S."/>
        </authorList>
    </citation>
    <scope>NUCLEOTIDE SEQUENCE</scope>
    <source>
        <strain evidence="1">KCTC 42249</strain>
    </source>
</reference>
<dbReference type="EMBL" id="BMZQ01000006">
    <property type="protein sequence ID" value="GHD23714.1"/>
    <property type="molecule type" value="Genomic_DNA"/>
</dbReference>
<protein>
    <submittedName>
        <fullName evidence="1">Uncharacterized protein</fullName>
    </submittedName>
</protein>
<dbReference type="Proteomes" id="UP000630142">
    <property type="component" value="Unassembled WGS sequence"/>
</dbReference>
<evidence type="ECO:0000313" key="1">
    <source>
        <dbReference type="EMBL" id="GHD23714.1"/>
    </source>
</evidence>
<sequence length="146" mass="16303">MSDTELRLIAASDPNWQPTRRQSELAVELLSRSHPNISGRFFERVQLVDSGGNWEGVYCSSCRADAGAWWGVAMEAAYAKGFQDLRIVTPCCQASTNLNELIYEPPSGLARYSLAISSPETFLAPQIIEKLEEILGVKLKQVWFHV</sequence>
<evidence type="ECO:0000313" key="2">
    <source>
        <dbReference type="Proteomes" id="UP000630142"/>
    </source>
</evidence>
<keyword evidence="2" id="KW-1185">Reference proteome</keyword>
<comment type="caution">
    <text evidence="1">The sequence shown here is derived from an EMBL/GenBank/DDBJ whole genome shotgun (WGS) entry which is preliminary data.</text>
</comment>
<dbReference type="RefSeq" id="WP_189507338.1">
    <property type="nucleotide sequence ID" value="NZ_BMZQ01000006.1"/>
</dbReference>
<proteinExistence type="predicted"/>
<name>A0A8J3DTI5_9HYPH</name>
<gene>
    <name evidence="1" type="ORF">GCM10016234_39170</name>
</gene>
<dbReference type="AlphaFoldDB" id="A0A8J3DTI5"/>
<accession>A0A8J3DTI5</accession>
<organism evidence="1 2">
    <name type="scientific">Tianweitania populi</name>
    <dbReference type="NCBI Taxonomy" id="1607949"/>
    <lineage>
        <taxon>Bacteria</taxon>
        <taxon>Pseudomonadati</taxon>
        <taxon>Pseudomonadota</taxon>
        <taxon>Alphaproteobacteria</taxon>
        <taxon>Hyphomicrobiales</taxon>
        <taxon>Phyllobacteriaceae</taxon>
        <taxon>Tianweitania</taxon>
    </lineage>
</organism>